<dbReference type="GO" id="GO:0006207">
    <property type="term" value="P:'de novo' pyrimidine nucleobase biosynthetic process"/>
    <property type="evidence" value="ECO:0007669"/>
    <property type="project" value="InterPro"/>
</dbReference>
<evidence type="ECO:0000313" key="5">
    <source>
        <dbReference type="Proteomes" id="UP000192772"/>
    </source>
</evidence>
<dbReference type="GO" id="GO:0016627">
    <property type="term" value="F:oxidoreductase activity, acting on the CH-CH group of donors"/>
    <property type="evidence" value="ECO:0007669"/>
    <property type="project" value="InterPro"/>
</dbReference>
<keyword evidence="2" id="KW-0288">FMN</keyword>
<dbReference type="Pfam" id="PF03060">
    <property type="entry name" value="NMO"/>
    <property type="match status" value="2"/>
</dbReference>
<dbReference type="PANTHER" id="PTHR32332:SF31">
    <property type="entry name" value="2-NITROPROPANE DIOXYGENASE FAMILY, PUTATIVE (AFU_ORTHOLOGUE AFUA_2G09850)-RELATED"/>
    <property type="match status" value="1"/>
</dbReference>
<name>A0A0M2ZEK7_9MYCO</name>
<dbReference type="AlphaFoldDB" id="A0A0M2ZEK7"/>
<dbReference type="SUPFAM" id="SSF51412">
    <property type="entry name" value="Inosine monophosphate dehydrogenase (IMPDH)"/>
    <property type="match status" value="1"/>
</dbReference>
<protein>
    <submittedName>
        <fullName evidence="4">2-nitropropane dioxygenase</fullName>
    </submittedName>
</protein>
<dbReference type="InterPro" id="IPR001295">
    <property type="entry name" value="Dihydroorotate_DH_CS"/>
</dbReference>
<dbReference type="PANTHER" id="PTHR32332">
    <property type="entry name" value="2-NITROPROPANE DIOXYGENASE"/>
    <property type="match status" value="1"/>
</dbReference>
<evidence type="ECO:0000313" key="4">
    <source>
        <dbReference type="EMBL" id="ORA59359.1"/>
    </source>
</evidence>
<keyword evidence="4" id="KW-0223">Dioxygenase</keyword>
<dbReference type="GO" id="GO:0018580">
    <property type="term" value="F:nitronate monooxygenase activity"/>
    <property type="evidence" value="ECO:0007669"/>
    <property type="project" value="InterPro"/>
</dbReference>
<evidence type="ECO:0000256" key="1">
    <source>
        <dbReference type="ARBA" id="ARBA00022630"/>
    </source>
</evidence>
<dbReference type="InterPro" id="IPR013785">
    <property type="entry name" value="Aldolase_TIM"/>
</dbReference>
<sequence>MMISTDWSARMGLTVPIVNAPMGGVAGGALAAAVSRAGGLGMLGLGSSASLSQLETGLHELSELKSPFGIGLVDWVAAAEPRLLDAAIAARPALLSVGFGDDFSWVAPARDAGVTTATQVGDLAAAQRAVDAGVDVLIARGAEGGGHGAPLVGTLPLLTSVLDRYSVPVLAAGGISSGRGVAAVLAAGAAGAWVGTAFSACLEASVSPAVRTQLLAARDTDTVTTRVFDVAQGYPWPATLPERVLRNAFSDTWDGREAELTDAERDALAAAVAAEDHRLAPINAGQGVGVLDTVESAAEVVARLGAEAKRLLGRWGETG</sequence>
<dbReference type="InterPro" id="IPR004136">
    <property type="entry name" value="NMO"/>
</dbReference>
<dbReference type="GO" id="GO:0051213">
    <property type="term" value="F:dioxygenase activity"/>
    <property type="evidence" value="ECO:0007669"/>
    <property type="project" value="UniProtKB-KW"/>
</dbReference>
<evidence type="ECO:0000256" key="2">
    <source>
        <dbReference type="ARBA" id="ARBA00022643"/>
    </source>
</evidence>
<dbReference type="EMBL" id="MVHP01000045">
    <property type="protein sequence ID" value="ORA59359.1"/>
    <property type="molecule type" value="Genomic_DNA"/>
</dbReference>
<accession>A0A0M2ZEK7</accession>
<evidence type="ECO:0000256" key="3">
    <source>
        <dbReference type="ARBA" id="ARBA00023002"/>
    </source>
</evidence>
<dbReference type="Proteomes" id="UP000192772">
    <property type="component" value="Unassembled WGS sequence"/>
</dbReference>
<organism evidence="4 5">
    <name type="scientific">Mycolicibacterium elephantis</name>
    <dbReference type="NCBI Taxonomy" id="81858"/>
    <lineage>
        <taxon>Bacteria</taxon>
        <taxon>Bacillati</taxon>
        <taxon>Actinomycetota</taxon>
        <taxon>Actinomycetes</taxon>
        <taxon>Mycobacteriales</taxon>
        <taxon>Mycobacteriaceae</taxon>
        <taxon>Mycolicibacterium</taxon>
    </lineage>
</organism>
<dbReference type="Gene3D" id="3.20.20.70">
    <property type="entry name" value="Aldolase class I"/>
    <property type="match status" value="1"/>
</dbReference>
<keyword evidence="3" id="KW-0560">Oxidoreductase</keyword>
<keyword evidence="1" id="KW-0285">Flavoprotein</keyword>
<dbReference type="PROSITE" id="PS00912">
    <property type="entry name" value="DHODEHASE_2"/>
    <property type="match status" value="1"/>
</dbReference>
<dbReference type="OrthoDB" id="9778912at2"/>
<gene>
    <name evidence="4" type="ORF">BST23_24610</name>
</gene>
<dbReference type="STRING" id="81858.BST23_24610"/>
<comment type="caution">
    <text evidence="4">The sequence shown here is derived from an EMBL/GenBank/DDBJ whole genome shotgun (WGS) entry which is preliminary data.</text>
</comment>
<reference evidence="4 5" key="1">
    <citation type="submission" date="2017-02" db="EMBL/GenBank/DDBJ databases">
        <title>The new phylogeny of genus Mycobacterium.</title>
        <authorList>
            <person name="Tortoli E."/>
            <person name="Trovato A."/>
            <person name="Cirillo D.M."/>
        </authorList>
    </citation>
    <scope>NUCLEOTIDE SEQUENCE [LARGE SCALE GENOMIC DNA]</scope>
    <source>
        <strain evidence="4 5">FI-09383</strain>
    </source>
</reference>
<dbReference type="CDD" id="cd04730">
    <property type="entry name" value="NPD_like"/>
    <property type="match status" value="1"/>
</dbReference>
<proteinExistence type="predicted"/>